<feature type="transmembrane region" description="Helical" evidence="1">
    <location>
        <begin position="424"/>
        <end position="447"/>
    </location>
</feature>
<protein>
    <recommendedName>
        <fullName evidence="4">Transmembrane protein</fullName>
    </recommendedName>
</protein>
<feature type="transmembrane region" description="Helical" evidence="1">
    <location>
        <begin position="241"/>
        <end position="260"/>
    </location>
</feature>
<feature type="transmembrane region" description="Helical" evidence="1">
    <location>
        <begin position="142"/>
        <end position="161"/>
    </location>
</feature>
<dbReference type="eggNOG" id="ENOG502ZBFR">
    <property type="taxonomic scope" value="Bacteria"/>
</dbReference>
<dbReference type="OrthoDB" id="129479at2"/>
<keyword evidence="1" id="KW-0812">Transmembrane</keyword>
<name>U4TLX6_9LACO</name>
<sequence length="491" mass="53084">MKRKVTQFGRMVQQWCSPAAFAVLLAGVAGGILLFVPPVAGYADNGGFARVLAHHGLYRTGAATPGYLTPTYGIMQYFNDNAPAFFSSQSLFVRLAIGLNRLLFSWTVFDVRFLAAVYFLCFLGALYLAVQALTSGRALRQYVLAAVCTAVFADSSGLLYFNSFYGQAVLLITGMAAVAALLLLGRSRDHAAWQRAGLVLLFLFSAGLLVSVNAENSGLALSYIVMALGLLPRLTRAGKIVLGGALTTLVAAGAVAIALASPELARVDHYQSMSRGVLLQDKNPGKALKSGGINPQFALMRGTTYYQSGLPASPRESDMQRFFIQRFDDMWLLRYYVSHPVVFGRMLDLAAKDAQLTQVKSVGDYPAASGRGKNAQTHWFTGFSTVMGTFFPAKFAFYILLAAFFLLLYAIGAYQGLRQDQDWLVMKFAVVAGLSLTLIIGMVTAVVENGDTNLAQHLFMVAQSTDWLLLILLSDVANGTLFKARPAGVAK</sequence>
<organism evidence="2 3">
    <name type="scientific">Schleiferilactobacillus shenzhenensis LY-73</name>
    <dbReference type="NCBI Taxonomy" id="1231336"/>
    <lineage>
        <taxon>Bacteria</taxon>
        <taxon>Bacillati</taxon>
        <taxon>Bacillota</taxon>
        <taxon>Bacilli</taxon>
        <taxon>Lactobacillales</taxon>
        <taxon>Lactobacillaceae</taxon>
        <taxon>Schleiferilactobacillus</taxon>
    </lineage>
</organism>
<evidence type="ECO:0000313" key="3">
    <source>
        <dbReference type="Proteomes" id="UP000030647"/>
    </source>
</evidence>
<feature type="transmembrane region" description="Helical" evidence="1">
    <location>
        <begin position="167"/>
        <end position="184"/>
    </location>
</feature>
<proteinExistence type="predicted"/>
<accession>U4TLX6</accession>
<feature type="transmembrane region" description="Helical" evidence="1">
    <location>
        <begin position="196"/>
        <end position="212"/>
    </location>
</feature>
<dbReference type="RefSeq" id="WP_022528804.1">
    <property type="nucleotide sequence ID" value="NZ_KI271584.1"/>
</dbReference>
<evidence type="ECO:0000256" key="1">
    <source>
        <dbReference type="SAM" id="Phobius"/>
    </source>
</evidence>
<feature type="transmembrane region" description="Helical" evidence="1">
    <location>
        <begin position="21"/>
        <end position="40"/>
    </location>
</feature>
<evidence type="ECO:0008006" key="4">
    <source>
        <dbReference type="Google" id="ProtNLM"/>
    </source>
</evidence>
<dbReference type="HOGENOM" id="CLU_043388_0_0_9"/>
<dbReference type="Proteomes" id="UP000030647">
    <property type="component" value="Unassembled WGS sequence"/>
</dbReference>
<keyword evidence="1" id="KW-1133">Transmembrane helix</keyword>
<gene>
    <name evidence="2" type="ORF">L248_1937</name>
</gene>
<keyword evidence="1" id="KW-0472">Membrane</keyword>
<feature type="transmembrane region" description="Helical" evidence="1">
    <location>
        <begin position="111"/>
        <end position="130"/>
    </location>
</feature>
<dbReference type="AlphaFoldDB" id="U4TLX6"/>
<reference evidence="3" key="1">
    <citation type="journal article" date="2013" name="Genome Announc.">
        <title>Whole-Genome Sequencing of Lactobacillus shenzhenensis Strain LY-73T.</title>
        <authorList>
            <person name="Lin Z."/>
            <person name="Liu Z."/>
            <person name="Yang R."/>
            <person name="Zou Y."/>
            <person name="Wan D."/>
            <person name="Chen J."/>
            <person name="Guo M."/>
            <person name="Zhao J."/>
            <person name="Fang C."/>
            <person name="Yang R."/>
            <person name="Liu F."/>
        </authorList>
    </citation>
    <scope>NUCLEOTIDE SEQUENCE [LARGE SCALE GENOMIC DNA]</scope>
    <source>
        <strain evidence="3">LY-73</strain>
    </source>
</reference>
<dbReference type="STRING" id="1231336.L248_1937"/>
<keyword evidence="3" id="KW-1185">Reference proteome</keyword>
<evidence type="ECO:0000313" key="2">
    <source>
        <dbReference type="EMBL" id="ERL65861.1"/>
    </source>
</evidence>
<feature type="transmembrane region" description="Helical" evidence="1">
    <location>
        <begin position="395"/>
        <end position="412"/>
    </location>
</feature>
<dbReference type="EMBL" id="KI271584">
    <property type="protein sequence ID" value="ERL65861.1"/>
    <property type="molecule type" value="Genomic_DNA"/>
</dbReference>